<keyword evidence="2" id="KW-1185">Reference proteome</keyword>
<dbReference type="Proteomes" id="UP000316095">
    <property type="component" value="Unassembled WGS sequence"/>
</dbReference>
<gene>
    <name evidence="1" type="ORF">Pan54_18500</name>
</gene>
<sequence length="553" mass="63831">MTDAVLQNSEAEVSTTHYRVPRGDGQFLIEPALSFTPNLISENQSLLNNPDVQIWEKTLSQWRTEARRELVERKSCHCADHGSLISKLWILTGHQPELIHPGVLIKNMLVDYVAKLVGGVGMHVTIDSDTVKSRRISIPTEKNESLTKQQIVVDNWPIGIPWQEIGIRNRQLFDSFPERVQARLSPLKQPNVVDAYWQSVSKHVKSSGDIVDGLIAGRQSVERELGISNQELRLTDLAETDSFHSFLAHIICDARKFCSAYNQALASYRERYGLKNNSHPMPDLILKEHEIELPFWIWSAEHPQRHGLYLLWQNENWTLTNHAGWSLKLPAQSTCTSESLQVVLQEISSQGFRIRTRALITTLYMRLFLADWFIHGIGGAKYDEVTDEIIRLYFQMKPPHFQVASGTVWLPLQNVPVTGEDEISELKQKLRRAEQNPETILSEEQQSDARDLLLEKQELISEQKAASTTGLSRRERRLRTPENQKRYYRFEEIREQLLKLASEPIQQLDKQLEQAEHLAKQRAVATDREYPFCLYPLETLQKMQEKFNQITEQ</sequence>
<comment type="caution">
    <text evidence="1">The sequence shown here is derived from an EMBL/GenBank/DDBJ whole genome shotgun (WGS) entry which is preliminary data.</text>
</comment>
<name>A0A5C5XG09_9PLAN</name>
<dbReference type="EMBL" id="SJPG01000001">
    <property type="protein sequence ID" value="TWT61115.1"/>
    <property type="molecule type" value="Genomic_DNA"/>
</dbReference>
<reference evidence="1 2" key="1">
    <citation type="submission" date="2019-02" db="EMBL/GenBank/DDBJ databases">
        <title>Deep-cultivation of Planctomycetes and their phenomic and genomic characterization uncovers novel biology.</title>
        <authorList>
            <person name="Wiegand S."/>
            <person name="Jogler M."/>
            <person name="Boedeker C."/>
            <person name="Pinto D."/>
            <person name="Vollmers J."/>
            <person name="Rivas-Marin E."/>
            <person name="Kohn T."/>
            <person name="Peeters S.H."/>
            <person name="Heuer A."/>
            <person name="Rast P."/>
            <person name="Oberbeckmann S."/>
            <person name="Bunk B."/>
            <person name="Jeske O."/>
            <person name="Meyerdierks A."/>
            <person name="Storesund J.E."/>
            <person name="Kallscheuer N."/>
            <person name="Luecker S."/>
            <person name="Lage O.M."/>
            <person name="Pohl T."/>
            <person name="Merkel B.J."/>
            <person name="Hornburger P."/>
            <person name="Mueller R.-W."/>
            <person name="Bruemmer F."/>
            <person name="Labrenz M."/>
            <person name="Spormann A.M."/>
            <person name="Op Den Camp H."/>
            <person name="Overmann J."/>
            <person name="Amann R."/>
            <person name="Jetten M.S.M."/>
            <person name="Mascher T."/>
            <person name="Medema M.H."/>
            <person name="Devos D.P."/>
            <person name="Kaster A.-K."/>
            <person name="Ovreas L."/>
            <person name="Rohde M."/>
            <person name="Galperin M.Y."/>
            <person name="Jogler C."/>
        </authorList>
    </citation>
    <scope>NUCLEOTIDE SEQUENCE [LARGE SCALE GENOMIC DNA]</scope>
    <source>
        <strain evidence="1 2">Pan54</strain>
    </source>
</reference>
<evidence type="ECO:0000313" key="1">
    <source>
        <dbReference type="EMBL" id="TWT61115.1"/>
    </source>
</evidence>
<protein>
    <submittedName>
        <fullName evidence="1">Uncharacterized protein</fullName>
    </submittedName>
</protein>
<organism evidence="1 2">
    <name type="scientific">Rubinisphaera italica</name>
    <dbReference type="NCBI Taxonomy" id="2527969"/>
    <lineage>
        <taxon>Bacteria</taxon>
        <taxon>Pseudomonadati</taxon>
        <taxon>Planctomycetota</taxon>
        <taxon>Planctomycetia</taxon>
        <taxon>Planctomycetales</taxon>
        <taxon>Planctomycetaceae</taxon>
        <taxon>Rubinisphaera</taxon>
    </lineage>
</organism>
<proteinExistence type="predicted"/>
<dbReference type="AlphaFoldDB" id="A0A5C5XG09"/>
<accession>A0A5C5XG09</accession>
<evidence type="ECO:0000313" key="2">
    <source>
        <dbReference type="Proteomes" id="UP000316095"/>
    </source>
</evidence>